<keyword evidence="9" id="KW-0051">Antiviral defense</keyword>
<feature type="domain" description="HD Cas3-type" evidence="11">
    <location>
        <begin position="1"/>
        <end position="194"/>
    </location>
</feature>
<dbReference type="PANTHER" id="PTHR47963:SF9">
    <property type="entry name" value="CRISPR-ASSOCIATED ENDONUCLEASE_HELICASE CAS3"/>
    <property type="match status" value="1"/>
</dbReference>
<proteinExistence type="inferred from homology"/>
<dbReference type="CDD" id="cd09641">
    <property type="entry name" value="Cas3''_I"/>
    <property type="match status" value="1"/>
</dbReference>
<evidence type="ECO:0000256" key="3">
    <source>
        <dbReference type="ARBA" id="ARBA00022722"/>
    </source>
</evidence>
<organism evidence="12 14">
    <name type="scientific">Mycobacterium celatum</name>
    <dbReference type="NCBI Taxonomy" id="28045"/>
    <lineage>
        <taxon>Bacteria</taxon>
        <taxon>Bacillati</taxon>
        <taxon>Actinomycetota</taxon>
        <taxon>Actinomycetes</taxon>
        <taxon>Mycobacteriales</taxon>
        <taxon>Mycobacteriaceae</taxon>
        <taxon>Mycobacterium</taxon>
    </lineage>
</organism>
<evidence type="ECO:0000256" key="4">
    <source>
        <dbReference type="ARBA" id="ARBA00022723"/>
    </source>
</evidence>
<evidence type="ECO:0000313" key="15">
    <source>
        <dbReference type="Proteomes" id="UP000230971"/>
    </source>
</evidence>
<dbReference type="Proteomes" id="UP000193907">
    <property type="component" value="Unassembled WGS sequence"/>
</dbReference>
<evidence type="ECO:0000256" key="1">
    <source>
        <dbReference type="ARBA" id="ARBA00006847"/>
    </source>
</evidence>
<dbReference type="SUPFAM" id="SSF52540">
    <property type="entry name" value="P-loop containing nucleoside triphosphate hydrolases"/>
    <property type="match status" value="1"/>
</dbReference>
<keyword evidence="5" id="KW-0547">Nucleotide-binding</keyword>
<gene>
    <name evidence="12" type="ORF">AWB95_05125</name>
    <name evidence="13" type="ORF">CQY23_03700</name>
</gene>
<dbReference type="InterPro" id="IPR038257">
    <property type="entry name" value="CRISPR-assoc_Cas3_HD_sf"/>
</dbReference>
<dbReference type="Gene3D" id="1.10.3210.30">
    <property type="match status" value="1"/>
</dbReference>
<dbReference type="PROSITE" id="PS51192">
    <property type="entry name" value="HELICASE_ATP_BIND_1"/>
    <property type="match status" value="1"/>
</dbReference>
<dbReference type="Pfam" id="PF18019">
    <property type="entry name" value="Cas3_HD"/>
    <property type="match status" value="1"/>
</dbReference>
<dbReference type="GO" id="GO:0051607">
    <property type="term" value="P:defense response to virus"/>
    <property type="evidence" value="ECO:0007669"/>
    <property type="project" value="UniProtKB-KW"/>
</dbReference>
<dbReference type="InterPro" id="IPR006474">
    <property type="entry name" value="Helicase_Cas3_CRISPR-ass_core"/>
</dbReference>
<comment type="similarity">
    <text evidence="2">In the central section; belongs to the CRISPR-associated helicase Cas3 family.</text>
</comment>
<reference evidence="13 15" key="2">
    <citation type="journal article" date="2017" name="Infect. Genet. Evol.">
        <title>The new phylogeny of the genus Mycobacterium: The old and the news.</title>
        <authorList>
            <person name="Tortoli E."/>
            <person name="Fedrizzi T."/>
            <person name="Meehan C.J."/>
            <person name="Trovato A."/>
            <person name="Grottola A."/>
            <person name="Giacobazzi E."/>
            <person name="Serpini G.F."/>
            <person name="Tagliazucchi S."/>
            <person name="Fabio A."/>
            <person name="Bettua C."/>
            <person name="Bertorelli R."/>
            <person name="Frascaro F."/>
            <person name="De Sanctis V."/>
            <person name="Pecorari M."/>
            <person name="Jousson O."/>
            <person name="Segata N."/>
            <person name="Cirillo D.M."/>
        </authorList>
    </citation>
    <scope>NUCLEOTIDE SEQUENCE [LARGE SCALE GENOMIC DNA]</scope>
    <source>
        <strain evidence="13 15">NCTC 12882</strain>
    </source>
</reference>
<keyword evidence="6" id="KW-0378">Hydrolase</keyword>
<keyword evidence="4" id="KW-0479">Metal-binding</keyword>
<comment type="caution">
    <text evidence="12">The sequence shown here is derived from an EMBL/GenBank/DDBJ whole genome shotgun (WGS) entry which is preliminary data.</text>
</comment>
<keyword evidence="3" id="KW-0540">Nuclease</keyword>
<dbReference type="Pfam" id="PF22590">
    <property type="entry name" value="Cas3-like_C_2"/>
    <property type="match status" value="1"/>
</dbReference>
<evidence type="ECO:0000256" key="6">
    <source>
        <dbReference type="ARBA" id="ARBA00022801"/>
    </source>
</evidence>
<dbReference type="STRING" id="28045.AWB95_05125"/>
<dbReference type="CDD" id="cd17930">
    <property type="entry name" value="DEXHc_cas3"/>
    <property type="match status" value="1"/>
</dbReference>
<dbReference type="NCBIfam" id="TIGR01587">
    <property type="entry name" value="cas3_core"/>
    <property type="match status" value="1"/>
</dbReference>
<keyword evidence="8" id="KW-0067">ATP-binding</keyword>
<feature type="domain" description="Helicase ATP-binding" evidence="10">
    <location>
        <begin position="267"/>
        <end position="484"/>
    </location>
</feature>
<evidence type="ECO:0000313" key="13">
    <source>
        <dbReference type="EMBL" id="PIB80694.1"/>
    </source>
</evidence>
<dbReference type="NCBIfam" id="TIGR01596">
    <property type="entry name" value="cas3_HD"/>
    <property type="match status" value="1"/>
</dbReference>
<dbReference type="GO" id="GO:0003723">
    <property type="term" value="F:RNA binding"/>
    <property type="evidence" value="ECO:0007669"/>
    <property type="project" value="TreeGrafter"/>
</dbReference>
<dbReference type="AlphaFoldDB" id="A0A1X1RV33"/>
<dbReference type="InterPro" id="IPR054712">
    <property type="entry name" value="Cas3-like_dom"/>
</dbReference>
<dbReference type="InterPro" id="IPR027417">
    <property type="entry name" value="P-loop_NTPase"/>
</dbReference>
<comment type="similarity">
    <text evidence="1">In the N-terminal section; belongs to the CRISPR-associated nuclease Cas3-HD family.</text>
</comment>
<keyword evidence="7" id="KW-0347">Helicase</keyword>
<dbReference type="GO" id="GO:0016787">
    <property type="term" value="F:hydrolase activity"/>
    <property type="evidence" value="ECO:0007669"/>
    <property type="project" value="UniProtKB-KW"/>
</dbReference>
<protein>
    <submittedName>
        <fullName evidence="13">CRISPR-associated helicase/endonuclease Cas3</fullName>
    </submittedName>
    <submittedName>
        <fullName evidence="12">CRISPR-associated protein Cas3</fullName>
    </submittedName>
</protein>
<dbReference type="Gene3D" id="3.40.50.300">
    <property type="entry name" value="P-loop containing nucleotide triphosphate hydrolases"/>
    <property type="match status" value="2"/>
</dbReference>
<dbReference type="InterPro" id="IPR006483">
    <property type="entry name" value="CRISPR-assoc_Cas3_HD"/>
</dbReference>
<dbReference type="SMART" id="SM00487">
    <property type="entry name" value="DEXDc"/>
    <property type="match status" value="1"/>
</dbReference>
<evidence type="ECO:0000313" key="12">
    <source>
        <dbReference type="EMBL" id="ORV18301.1"/>
    </source>
</evidence>
<keyword evidence="13" id="KW-0255">Endonuclease</keyword>
<dbReference type="EMBL" id="LQOM01000016">
    <property type="protein sequence ID" value="ORV18301.1"/>
    <property type="molecule type" value="Genomic_DNA"/>
</dbReference>
<evidence type="ECO:0000256" key="7">
    <source>
        <dbReference type="ARBA" id="ARBA00022806"/>
    </source>
</evidence>
<keyword evidence="14" id="KW-1185">Reference proteome</keyword>
<name>A0A1X1RV33_MYCCE</name>
<sequence length="917" mass="99992">MDDASDIACGLFDRWLPRPVVDLLARPFGDDVTATRTAIMFLAGLHDLGKATPAFAVQSDHLAQRMREQGLYMPPTKAELADRHKAHHSVAGHHILRRWLLDRGWPARSVAAWAVVLGGHHGVPPDGDTLDGANPAEVPKLYGDGRWCEVQRELADRVAARTAAEEHLDVWRNVHLPATFQVVVTGLVILSDWIASNESLFPFYGVELPEVIEEPERASRALERLALPAPWEPAGPVETLERVFATRFRLPLGAKPRPMQETACRVAEEMASPGLVIIEAPMGEGKTEAALAAVEVMARRWGSGGVHIALPTQATTDAMFERVVTWLDALDANDEAVGAITLSHGKARLNRLFQGLVDAGRSVQIGCDEQCDSGQHTPGHAVVAHSWLSGRKKSQLANFVVGTIDQLLFAGLKARHLMLRHLALAGKIVVLDEVHAYDVFMNSYLTKVLTWLGAYRIPVVALSATLPPDRRHELLNAYKTGQAIAENTTAPVNADDVGDDRYPIISWTEDSRSASCPVPPSGRRTTVFVDALGGGADDDLDALVALLRDLLSDGGCALIVRNTVRRVQRTATALQEEFPGAVTVAHSRFIAADRIRKDGELLARFGPPGPRVTRPARQIVVSSQVVEQSLDVDFDVLVSDLAPIDLVLQRMGRLHRHQRGIDQCDRPAKLRSAHTYITGVDLAEAPPELEAAAAQHVYRTYPLLRSAAVLLPKLGRTIELPDDISPLVRAAYGPETIEPASWEQAVEDARAKWLQQIDQRIADAKKFQIAAPPRAGKAILGWVSGSVGEADEEAQGQGQVRDGVPTLEAILVQENASGEWQTPAWLPTDQAALLVPRDQTPPDELASILASCSIRLPLEFSNADAEESLWVATPETWEQSQFIYRLPVVVVDGDGGGVINDRLIRYTPDRGLEVLDS</sequence>
<evidence type="ECO:0000259" key="10">
    <source>
        <dbReference type="PROSITE" id="PS51192"/>
    </source>
</evidence>
<evidence type="ECO:0000256" key="5">
    <source>
        <dbReference type="ARBA" id="ARBA00022741"/>
    </source>
</evidence>
<evidence type="ECO:0000256" key="2">
    <source>
        <dbReference type="ARBA" id="ARBA00009046"/>
    </source>
</evidence>
<dbReference type="GO" id="GO:0046872">
    <property type="term" value="F:metal ion binding"/>
    <property type="evidence" value="ECO:0007669"/>
    <property type="project" value="UniProtKB-KW"/>
</dbReference>
<dbReference type="InterPro" id="IPR014001">
    <property type="entry name" value="Helicase_ATP-bd"/>
</dbReference>
<dbReference type="PANTHER" id="PTHR47963">
    <property type="entry name" value="DEAD-BOX ATP-DEPENDENT RNA HELICASE 47, MITOCHONDRIAL"/>
    <property type="match status" value="1"/>
</dbReference>
<reference evidence="12 14" key="1">
    <citation type="submission" date="2016-01" db="EMBL/GenBank/DDBJ databases">
        <title>The new phylogeny of the genus Mycobacterium.</title>
        <authorList>
            <person name="Tarcisio F."/>
            <person name="Conor M."/>
            <person name="Antonella G."/>
            <person name="Elisabetta G."/>
            <person name="Giulia F.S."/>
            <person name="Sara T."/>
            <person name="Anna F."/>
            <person name="Clotilde B."/>
            <person name="Roberto B."/>
            <person name="Veronica D.S."/>
            <person name="Fabio R."/>
            <person name="Monica P."/>
            <person name="Olivier J."/>
            <person name="Enrico T."/>
            <person name="Nicola S."/>
        </authorList>
    </citation>
    <scope>NUCLEOTIDE SEQUENCE [LARGE SCALE GENOMIC DNA]</scope>
    <source>
        <strain evidence="12 14">DSM 44243</strain>
    </source>
</reference>
<dbReference type="GO" id="GO:0005524">
    <property type="term" value="F:ATP binding"/>
    <property type="evidence" value="ECO:0007669"/>
    <property type="project" value="UniProtKB-KW"/>
</dbReference>
<dbReference type="GO" id="GO:0003724">
    <property type="term" value="F:RNA helicase activity"/>
    <property type="evidence" value="ECO:0007669"/>
    <property type="project" value="TreeGrafter"/>
</dbReference>
<evidence type="ECO:0000256" key="8">
    <source>
        <dbReference type="ARBA" id="ARBA00022840"/>
    </source>
</evidence>
<evidence type="ECO:0000313" key="14">
    <source>
        <dbReference type="Proteomes" id="UP000193907"/>
    </source>
</evidence>
<evidence type="ECO:0000259" key="11">
    <source>
        <dbReference type="PROSITE" id="PS51643"/>
    </source>
</evidence>
<accession>A0A1X1RV33</accession>
<dbReference type="PROSITE" id="PS51643">
    <property type="entry name" value="HD_CAS3"/>
    <property type="match status" value="1"/>
</dbReference>
<dbReference type="InterPro" id="IPR050547">
    <property type="entry name" value="DEAD_box_RNA_helicases"/>
</dbReference>
<dbReference type="Proteomes" id="UP000230971">
    <property type="component" value="Unassembled WGS sequence"/>
</dbReference>
<dbReference type="EMBL" id="PDKV01000002">
    <property type="protein sequence ID" value="PIB80694.1"/>
    <property type="molecule type" value="Genomic_DNA"/>
</dbReference>
<dbReference type="OrthoDB" id="9810236at2"/>
<dbReference type="InterPro" id="IPR041372">
    <property type="entry name" value="Cas3_C"/>
</dbReference>
<evidence type="ECO:0000256" key="9">
    <source>
        <dbReference type="ARBA" id="ARBA00023118"/>
    </source>
</evidence>
<dbReference type="Pfam" id="PF18395">
    <property type="entry name" value="Cas3_C"/>
    <property type="match status" value="1"/>
</dbReference>
<dbReference type="GO" id="GO:0004519">
    <property type="term" value="F:endonuclease activity"/>
    <property type="evidence" value="ECO:0007669"/>
    <property type="project" value="UniProtKB-KW"/>
</dbReference>